<gene>
    <name evidence="2" type="ORF">LAME_0F05600G</name>
</gene>
<name>A0A1G4JSV8_9SACH</name>
<reference evidence="3" key="1">
    <citation type="submission" date="2016-03" db="EMBL/GenBank/DDBJ databases">
        <authorList>
            <person name="Devillers Hugo."/>
        </authorList>
    </citation>
    <scope>NUCLEOTIDE SEQUENCE [LARGE SCALE GENOMIC DNA]</scope>
</reference>
<evidence type="ECO:0000313" key="2">
    <source>
        <dbReference type="EMBL" id="SCU93960.1"/>
    </source>
</evidence>
<feature type="domain" description="Mtf2-like C-terminal" evidence="1">
    <location>
        <begin position="212"/>
        <end position="419"/>
    </location>
</feature>
<dbReference type="InterPro" id="IPR043837">
    <property type="entry name" value="Mtf2-like_C"/>
</dbReference>
<dbReference type="PANTHER" id="PTHR39468:SF1">
    <property type="entry name" value="MTF2-LIKE C-TERMINAL DOMAIN-CONTAINING PROTEIN"/>
    <property type="match status" value="1"/>
</dbReference>
<accession>A0A1G4JSV8</accession>
<keyword evidence="3" id="KW-1185">Reference proteome</keyword>
<dbReference type="InterPro" id="IPR040009">
    <property type="entry name" value="Mtf2/C5D6.12-like"/>
</dbReference>
<dbReference type="PANTHER" id="PTHR39468">
    <property type="entry name" value="CHROMOSOME 7, WHOLE GENOME SHOTGUN SEQUENCE"/>
    <property type="match status" value="1"/>
</dbReference>
<evidence type="ECO:0000259" key="1">
    <source>
        <dbReference type="Pfam" id="PF19189"/>
    </source>
</evidence>
<protein>
    <submittedName>
        <fullName evidence="2">LAME_0F05600g1_1</fullName>
    </submittedName>
</protein>
<dbReference type="EMBL" id="LT598477">
    <property type="protein sequence ID" value="SCU93960.1"/>
    <property type="molecule type" value="Genomic_DNA"/>
</dbReference>
<proteinExistence type="predicted"/>
<dbReference type="Pfam" id="PF19189">
    <property type="entry name" value="Mtf2"/>
    <property type="match status" value="1"/>
</dbReference>
<evidence type="ECO:0000313" key="3">
    <source>
        <dbReference type="Proteomes" id="UP000191144"/>
    </source>
</evidence>
<dbReference type="GO" id="GO:0005739">
    <property type="term" value="C:mitochondrion"/>
    <property type="evidence" value="ECO:0007669"/>
    <property type="project" value="InterPro"/>
</dbReference>
<sequence length="425" mass="48070">MLKRLVGVGTSRTRNFSHFAALCEKQAKQIGSQEADGFKDEQVSSIQEKTLFEQIFTQIMKKDEEKKRSKDVLKLLIGQTDPKSGDSLSKQRDNVQVVFEKKKSKPVDATLSKFFRDAVGDMSDSGNLARMTTEDIRKYPVSLTPTYFSSEKTSGNAVDGKDVEQSTPVSAGAYIKNVLTSEMKLSSQVETAESGINPNLLKQIEVKNRLTAKLEKLLGPYLLHLQNRVQTDGDCILVIQELLSQYLKRNPELETDSLEHLEQNGVENPTFLPQPFHVTMPFIIRHLLTSADYRFPPERRYTLISLIYNSCKTATDVSLYLNVCNIDFYNLLIELSWENYQEIHQVKQLVAEMTANGIIGDLHTVELLTNIAKTMRYMNDGIADDSTCSDTALTVGVVWCRENAHDLNYIEDYLRKLKESQSSSV</sequence>
<dbReference type="OrthoDB" id="2444174at2759"/>
<dbReference type="AlphaFoldDB" id="A0A1G4JSV8"/>
<organism evidence="2 3">
    <name type="scientific">Lachancea meyersii CBS 8951</name>
    <dbReference type="NCBI Taxonomy" id="1266667"/>
    <lineage>
        <taxon>Eukaryota</taxon>
        <taxon>Fungi</taxon>
        <taxon>Dikarya</taxon>
        <taxon>Ascomycota</taxon>
        <taxon>Saccharomycotina</taxon>
        <taxon>Saccharomycetes</taxon>
        <taxon>Saccharomycetales</taxon>
        <taxon>Saccharomycetaceae</taxon>
        <taxon>Lachancea</taxon>
    </lineage>
</organism>
<dbReference type="Proteomes" id="UP000191144">
    <property type="component" value="Chromosome F"/>
</dbReference>